<proteinExistence type="predicted"/>
<comment type="caution">
    <text evidence="2">The sequence shown here is derived from an EMBL/GenBank/DDBJ whole genome shotgun (WGS) entry which is preliminary data.</text>
</comment>
<name>A0ABW1KQ08_9ACTN</name>
<dbReference type="Gene3D" id="3.40.50.720">
    <property type="entry name" value="NAD(P)-binding Rossmann-like Domain"/>
    <property type="match status" value="1"/>
</dbReference>
<evidence type="ECO:0000313" key="3">
    <source>
        <dbReference type="Proteomes" id="UP001596203"/>
    </source>
</evidence>
<gene>
    <name evidence="2" type="ORF">ACFP2T_44660</name>
</gene>
<dbReference type="Pfam" id="PF04321">
    <property type="entry name" value="RmlD_sub_bind"/>
    <property type="match status" value="1"/>
</dbReference>
<dbReference type="PANTHER" id="PTHR43242:SF1">
    <property type="entry name" value="NAD(P)-BINDING ROSSMANN-FOLD SUPERFAMILY PROTEIN"/>
    <property type="match status" value="1"/>
</dbReference>
<dbReference type="InterPro" id="IPR036291">
    <property type="entry name" value="NAD(P)-bd_dom_sf"/>
</dbReference>
<dbReference type="RefSeq" id="WP_377433262.1">
    <property type="nucleotide sequence ID" value="NZ_JBHSPR010000085.1"/>
</dbReference>
<dbReference type="EMBL" id="JBHSPR010000085">
    <property type="protein sequence ID" value="MFC6023232.1"/>
    <property type="molecule type" value="Genomic_DNA"/>
</dbReference>
<dbReference type="InterPro" id="IPR029903">
    <property type="entry name" value="RmlD-like-bd"/>
</dbReference>
<dbReference type="PANTHER" id="PTHR43242">
    <property type="entry name" value="NAD(P)-BINDING ROSSMANN-FOLD SUPERFAMILY PROTEIN"/>
    <property type="match status" value="1"/>
</dbReference>
<sequence>MPAAPAGLGGARPEAGGTRVRFVVAEVGPVTLLVVGASGHLGGEVCRRAVDGGWPVVGTYHRAAGVVDGVDWRRLDVRDPLAVRALVHRVRPRAVVSASYLYGDWAVTADGAAYVAMAAADVGARLVHLSSDALHGGRPEPYLDDEPPSPVYPYGAAKAAAETAVRLVHPAAAVLRCSLIVGDAHSKQVRLCLDALSGVPGVAVFRDLIRCPVSVVDLAEAVLELLGSDFAGPLNLGGPEAVDRVELAGLVARHYRLDLGGLQISSVVEAGLSVPAEVRLDSTRAGELLRTRLRGVSELFPAG</sequence>
<reference evidence="3" key="1">
    <citation type="journal article" date="2019" name="Int. J. Syst. Evol. Microbiol.">
        <title>The Global Catalogue of Microorganisms (GCM) 10K type strain sequencing project: providing services to taxonomists for standard genome sequencing and annotation.</title>
        <authorList>
            <consortium name="The Broad Institute Genomics Platform"/>
            <consortium name="The Broad Institute Genome Sequencing Center for Infectious Disease"/>
            <person name="Wu L."/>
            <person name="Ma J."/>
        </authorList>
    </citation>
    <scope>NUCLEOTIDE SEQUENCE [LARGE SCALE GENOMIC DNA]</scope>
    <source>
        <strain evidence="3">ZS-35-S2</strain>
    </source>
</reference>
<dbReference type="SUPFAM" id="SSF51735">
    <property type="entry name" value="NAD(P)-binding Rossmann-fold domains"/>
    <property type="match status" value="1"/>
</dbReference>
<organism evidence="2 3">
    <name type="scientific">Plantactinospora solaniradicis</name>
    <dbReference type="NCBI Taxonomy" id="1723736"/>
    <lineage>
        <taxon>Bacteria</taxon>
        <taxon>Bacillati</taxon>
        <taxon>Actinomycetota</taxon>
        <taxon>Actinomycetes</taxon>
        <taxon>Micromonosporales</taxon>
        <taxon>Micromonosporaceae</taxon>
        <taxon>Plantactinospora</taxon>
    </lineage>
</organism>
<keyword evidence="3" id="KW-1185">Reference proteome</keyword>
<evidence type="ECO:0000313" key="2">
    <source>
        <dbReference type="EMBL" id="MFC6023232.1"/>
    </source>
</evidence>
<accession>A0ABW1KQ08</accession>
<protein>
    <submittedName>
        <fullName evidence="2">Sugar nucleotide-binding protein</fullName>
    </submittedName>
</protein>
<dbReference type="Proteomes" id="UP001596203">
    <property type="component" value="Unassembled WGS sequence"/>
</dbReference>
<feature type="domain" description="RmlD-like substrate binding" evidence="1">
    <location>
        <begin position="31"/>
        <end position="271"/>
    </location>
</feature>
<evidence type="ECO:0000259" key="1">
    <source>
        <dbReference type="Pfam" id="PF04321"/>
    </source>
</evidence>